<sequence>MLGTAADGKLVVAYGTTKSDESHESKGVSGGGDFIVPKTDYLALSEGKLDDETRFVLTRIVALPFDEKYFPSKRVAGKLNRRYWAAFQDAAREIHLVRTLARLGLRF</sequence>
<gene>
    <name evidence="1" type="ORF">WT27_12975</name>
    <name evidence="2" type="ORF">WT83_27060</name>
</gene>
<dbReference type="Proteomes" id="UP000062317">
    <property type="component" value="Unassembled WGS sequence"/>
</dbReference>
<reference evidence="3 4" key="1">
    <citation type="submission" date="2015-11" db="EMBL/GenBank/DDBJ databases">
        <title>Expanding the genomic diversity of Burkholderia species for the development of highly accurate diagnostics.</title>
        <authorList>
            <person name="Sahl J."/>
            <person name="Keim P."/>
            <person name="Wagner D."/>
        </authorList>
    </citation>
    <scope>NUCLEOTIDE SEQUENCE [LARGE SCALE GENOMIC DNA]</scope>
    <source>
        <strain evidence="1 3">MSMB1301WGS</strain>
        <strain evidence="2 4">MSMB793WGS</strain>
    </source>
</reference>
<dbReference type="EMBL" id="LPLZ01000074">
    <property type="protein sequence ID" value="KWN06346.1"/>
    <property type="molecule type" value="Genomic_DNA"/>
</dbReference>
<protein>
    <submittedName>
        <fullName evidence="2">Uncharacterized protein</fullName>
    </submittedName>
</protein>
<evidence type="ECO:0000313" key="1">
    <source>
        <dbReference type="EMBL" id="KVV40835.1"/>
    </source>
</evidence>
<evidence type="ECO:0000313" key="2">
    <source>
        <dbReference type="EMBL" id="KWN06346.1"/>
    </source>
</evidence>
<comment type="caution">
    <text evidence="2">The sequence shown here is derived from an EMBL/GenBank/DDBJ whole genome shotgun (WGS) entry which is preliminary data.</text>
</comment>
<dbReference type="AlphaFoldDB" id="A0A119VE89"/>
<accession>A0A119VE89</accession>
<organism evidence="2 4">
    <name type="scientific">Burkholderia territorii</name>
    <dbReference type="NCBI Taxonomy" id="1503055"/>
    <lineage>
        <taxon>Bacteria</taxon>
        <taxon>Pseudomonadati</taxon>
        <taxon>Pseudomonadota</taxon>
        <taxon>Betaproteobacteria</taxon>
        <taxon>Burkholderiales</taxon>
        <taxon>Burkholderiaceae</taxon>
        <taxon>Burkholderia</taxon>
        <taxon>Burkholderia cepacia complex</taxon>
    </lineage>
</organism>
<name>A0A119VE89_9BURK</name>
<dbReference type="EMBL" id="LPEQ01000113">
    <property type="protein sequence ID" value="KVV40835.1"/>
    <property type="molecule type" value="Genomic_DNA"/>
</dbReference>
<proteinExistence type="predicted"/>
<evidence type="ECO:0000313" key="3">
    <source>
        <dbReference type="Proteomes" id="UP000062317"/>
    </source>
</evidence>
<keyword evidence="3" id="KW-1185">Reference proteome</keyword>
<evidence type="ECO:0000313" key="4">
    <source>
        <dbReference type="Proteomes" id="UP000068016"/>
    </source>
</evidence>
<dbReference type="Proteomes" id="UP000068016">
    <property type="component" value="Unassembled WGS sequence"/>
</dbReference>